<dbReference type="EMBL" id="JAPCHY010000019">
    <property type="protein sequence ID" value="MCW4474155.1"/>
    <property type="molecule type" value="Genomic_DNA"/>
</dbReference>
<evidence type="ECO:0000313" key="2">
    <source>
        <dbReference type="EMBL" id="MCW4474155.1"/>
    </source>
</evidence>
<keyword evidence="1" id="KW-1133">Transmembrane helix</keyword>
<feature type="transmembrane region" description="Helical" evidence="1">
    <location>
        <begin position="317"/>
        <end position="337"/>
    </location>
</feature>
<gene>
    <name evidence="2" type="ORF">OK345_16825</name>
</gene>
<keyword evidence="3" id="KW-1185">Reference proteome</keyword>
<feature type="transmembrane region" description="Helical" evidence="1">
    <location>
        <begin position="243"/>
        <end position="270"/>
    </location>
</feature>
<reference evidence="2 3" key="1">
    <citation type="submission" date="2022-10" db="EMBL/GenBank/DDBJ databases">
        <title>Xanthomonas sp. H13-6.</title>
        <authorList>
            <person name="Liu X."/>
            <person name="Deng Z."/>
            <person name="Jiang Y."/>
            <person name="Yu T."/>
            <person name="Ai J."/>
        </authorList>
    </citation>
    <scope>NUCLEOTIDE SEQUENCE [LARGE SCALE GENOMIC DNA]</scope>
    <source>
        <strain evidence="2 3">H13-6</strain>
    </source>
</reference>
<evidence type="ECO:0000313" key="3">
    <source>
        <dbReference type="Proteomes" id="UP001209922"/>
    </source>
</evidence>
<dbReference type="Proteomes" id="UP001209922">
    <property type="component" value="Unassembled WGS sequence"/>
</dbReference>
<name>A0ABT3K144_9XANT</name>
<protein>
    <submittedName>
        <fullName evidence="2">DUF3667 domain-containing protein</fullName>
    </submittedName>
</protein>
<feature type="transmembrane region" description="Helical" evidence="1">
    <location>
        <begin position="282"/>
        <end position="305"/>
    </location>
</feature>
<evidence type="ECO:0000256" key="1">
    <source>
        <dbReference type="SAM" id="Phobius"/>
    </source>
</evidence>
<organism evidence="2 3">
    <name type="scientific">Xanthomonas chitinilytica</name>
    <dbReference type="NCBI Taxonomy" id="2989819"/>
    <lineage>
        <taxon>Bacteria</taxon>
        <taxon>Pseudomonadati</taxon>
        <taxon>Pseudomonadota</taxon>
        <taxon>Gammaproteobacteria</taxon>
        <taxon>Lysobacterales</taxon>
        <taxon>Lysobacteraceae</taxon>
        <taxon>Xanthomonas</taxon>
    </lineage>
</organism>
<keyword evidence="1" id="KW-0472">Membrane</keyword>
<keyword evidence="1" id="KW-0812">Transmembrane</keyword>
<comment type="caution">
    <text evidence="2">The sequence shown here is derived from an EMBL/GenBank/DDBJ whole genome shotgun (WGS) entry which is preliminary data.</text>
</comment>
<accession>A0ABT3K144</accession>
<feature type="transmembrane region" description="Helical" evidence="1">
    <location>
        <begin position="358"/>
        <end position="378"/>
    </location>
</feature>
<dbReference type="Pfam" id="PF12412">
    <property type="entry name" value="DUF3667"/>
    <property type="match status" value="1"/>
</dbReference>
<dbReference type="InterPro" id="IPR022134">
    <property type="entry name" value="DUF3667"/>
</dbReference>
<sequence>MSKHPSPPADCQNCRMALAGDFCHHCGQSAHNPLRSFGHAVEEVFESFWHLDGRIFRTLRELMAPGRVAAAYLAGKRVPYVQPMRLFVVLSLLTFFVARVAVHIETGTAHAEAATAALPAQDFRQAHAPEEVEAIRRALVDDLAAARAAFPENMGAARRAMDTAIGKVDAEADRRLEQLRAAPSAAAPREAGDTIMTVNGRAWDAQANPVEAGWLPEFANRWLNRQIGKAQQNLPRLRDNPQLLVNAFLASVPSVLFVLVPLFALLLRVFYLETGRVYLEHLAVAIYSHAFLCLDLLAILLLSLLGDALAGVAPWSGWLLGGAQLLLFLWMPLYLLLMQRRVYGQSWPLTLLKYGVLGSIYFALVTFAATGLVIASLARI</sequence>
<proteinExistence type="predicted"/>
<dbReference type="RefSeq" id="WP_265129157.1">
    <property type="nucleotide sequence ID" value="NZ_JAPCHY010000019.1"/>
</dbReference>